<accession>A0A8T1KZS7</accession>
<evidence type="ECO:0000313" key="2">
    <source>
        <dbReference type="EMBL" id="KAG2950170.1"/>
    </source>
</evidence>
<name>A0A8T1KZS7_9STRA</name>
<dbReference type="EMBL" id="RCMG01000152">
    <property type="protein sequence ID" value="KAG2861539.1"/>
    <property type="molecule type" value="Genomic_DNA"/>
</dbReference>
<dbReference type="EMBL" id="RCMK01000075">
    <property type="protein sequence ID" value="KAG2950170.1"/>
    <property type="molecule type" value="Genomic_DNA"/>
</dbReference>
<evidence type="ECO:0000313" key="4">
    <source>
        <dbReference type="Proteomes" id="UP000735874"/>
    </source>
</evidence>
<dbReference type="Proteomes" id="UP000736787">
    <property type="component" value="Unassembled WGS sequence"/>
</dbReference>
<reference evidence="1" key="1">
    <citation type="submission" date="2018-10" db="EMBL/GenBank/DDBJ databases">
        <title>Effector identification in a new, highly contiguous assembly of the strawberry crown rot pathogen Phytophthora cactorum.</title>
        <authorList>
            <person name="Armitage A.D."/>
            <person name="Nellist C.F."/>
            <person name="Bates H."/>
            <person name="Vickerstaff R.J."/>
            <person name="Harrison R.J."/>
        </authorList>
    </citation>
    <scope>NUCLEOTIDE SEQUENCE</scope>
    <source>
        <strain evidence="1">15-7</strain>
        <strain evidence="2">4040</strain>
        <strain evidence="3">P421</strain>
    </source>
</reference>
<proteinExistence type="predicted"/>
<sequence length="70" mass="7490">MLVLNGGPPVRGALKRARDDPISSDAWKVARAGAAPAASRYPSALISEPRILAFSRVRPLFSHSRSFGLC</sequence>
<protein>
    <submittedName>
        <fullName evidence="1">Uncharacterized protein</fullName>
    </submittedName>
</protein>
<organism evidence="1 4">
    <name type="scientific">Phytophthora cactorum</name>
    <dbReference type="NCBI Taxonomy" id="29920"/>
    <lineage>
        <taxon>Eukaryota</taxon>
        <taxon>Sar</taxon>
        <taxon>Stramenopiles</taxon>
        <taxon>Oomycota</taxon>
        <taxon>Peronosporomycetes</taxon>
        <taxon>Peronosporales</taxon>
        <taxon>Peronosporaceae</taxon>
        <taxon>Phytophthora</taxon>
    </lineage>
</organism>
<gene>
    <name evidence="1" type="ORF">PC113_g7087</name>
    <name evidence="2" type="ORF">PC117_g4643</name>
    <name evidence="3" type="ORF">PC129_g5240</name>
</gene>
<comment type="caution">
    <text evidence="1">The sequence shown here is derived from an EMBL/GenBank/DDBJ whole genome shotgun (WGS) entry which is preliminary data.</text>
</comment>
<dbReference type="AlphaFoldDB" id="A0A8T1KZS7"/>
<evidence type="ECO:0000313" key="3">
    <source>
        <dbReference type="EMBL" id="KAG3224096.1"/>
    </source>
</evidence>
<dbReference type="Proteomes" id="UP000735874">
    <property type="component" value="Unassembled WGS sequence"/>
</dbReference>
<dbReference type="Proteomes" id="UP000760860">
    <property type="component" value="Unassembled WGS sequence"/>
</dbReference>
<evidence type="ECO:0000313" key="1">
    <source>
        <dbReference type="EMBL" id="KAG2861539.1"/>
    </source>
</evidence>
<dbReference type="EMBL" id="RCMV01000123">
    <property type="protein sequence ID" value="KAG3224096.1"/>
    <property type="molecule type" value="Genomic_DNA"/>
</dbReference>